<organism evidence="7 8">
    <name type="scientific">Ascaris lumbricoides</name>
    <name type="common">Giant roundworm</name>
    <dbReference type="NCBI Taxonomy" id="6252"/>
    <lineage>
        <taxon>Eukaryota</taxon>
        <taxon>Metazoa</taxon>
        <taxon>Ecdysozoa</taxon>
        <taxon>Nematoda</taxon>
        <taxon>Chromadorea</taxon>
        <taxon>Rhabditida</taxon>
        <taxon>Spirurina</taxon>
        <taxon>Ascaridomorpha</taxon>
        <taxon>Ascaridoidea</taxon>
        <taxon>Ascarididae</taxon>
        <taxon>Ascaris</taxon>
    </lineage>
</organism>
<dbReference type="InterPro" id="IPR021850">
    <property type="entry name" value="Symplekin/Pta1"/>
</dbReference>
<dbReference type="Pfam" id="PF11935">
    <property type="entry name" value="SYMPK_PTA1_N"/>
    <property type="match status" value="1"/>
</dbReference>
<dbReference type="Proteomes" id="UP000036681">
    <property type="component" value="Unplaced"/>
</dbReference>
<protein>
    <submittedName>
        <fullName evidence="8">Symplekin C-terminal domain-containing protein</fullName>
    </submittedName>
</protein>
<keyword evidence="2" id="KW-0507">mRNA processing</keyword>
<evidence type="ECO:0000313" key="7">
    <source>
        <dbReference type="Proteomes" id="UP000036681"/>
    </source>
</evidence>
<feature type="compositionally biased region" description="Basic and acidic residues" evidence="4">
    <location>
        <begin position="375"/>
        <end position="408"/>
    </location>
</feature>
<evidence type="ECO:0000256" key="2">
    <source>
        <dbReference type="ARBA" id="ARBA00022664"/>
    </source>
</evidence>
<comment type="subcellular location">
    <subcellularLocation>
        <location evidence="1">Nucleus</location>
    </subcellularLocation>
</comment>
<name>A0A9J2PRJ2_ASCLU</name>
<dbReference type="WBParaSite" id="ALUE_0001210801-mRNA-1">
    <property type="protein sequence ID" value="ALUE_0001210801-mRNA-1"/>
    <property type="gene ID" value="ALUE_0001210801"/>
</dbReference>
<dbReference type="PANTHER" id="PTHR15245:SF20">
    <property type="entry name" value="SYMPLEKIN"/>
    <property type="match status" value="1"/>
</dbReference>
<feature type="domain" description="Symplekin C-terminal" evidence="6">
    <location>
        <begin position="1155"/>
        <end position="1245"/>
    </location>
</feature>
<sequence>MRNGVEEQTRVKEEEDGARGGVEGRIRQSNFLLVRTRNATVVIRWVTKNCALNRTAWQQHAFIGNEIHEALQMSGKTVEERIAHLHKAQEMLLHRDTSGSLLDNFLDEMLEFVVENDSKVRCFVASFIEKACKKDAEVTKKAVVSLSYMMELGASGSVSVIKKVIGVCSQVYPYVLKWAASSRSVEVERCWEAFSVLKGRIMQQIDSDNEGIRTQTIKFLEAVVLAQTLRTEESERGRGDHMCLNEIGRDHRFISYRKMESEANLNFNSLLDQTSSAHISSLNLLTCLSCICHIAHQRPQFMHRVVGALESLHVNLPPTLATSQVKSVRKELKMHLLRLLRHPSSAPFHQRITTLLTDLGAGQSEVLRALPATSEVRKRSQRQEEVTEERDSKRSKTVVEDEASRVVEKEEDEEYGDEGEGPSTSTDTAPSQSAIDITAQFVFERLSPRVVTNLVLISLVTLPEEMPAAFQSSYTPIAAAGTESQIRHLSRMIATQLTSLELGPGVEMMRNEKRKQFIARQTARMEGAIIPPTPLHELGAAAAHARRPEPSAVFAQPVAPPSKPKSKVQFGLLSITRQLQREQALKLILLAFQRVLANEKRAVQGGAGTAQQKLLVRLVTRFNHDSNSQFEDLLTMFIVSEQKSRTELALMWIAELYAQFQGHSLFRRSLFMGNWSSEARRYERYDTVLCTLLKTLFERGEHKETLFHKILLEAPLLTPQSLTWLRSACLDPVFGAFGMTTLRELIITRARQRNELLCLLLDFSYSERNDVRTQSVETAKELYQIPYVRGDVREYLVCTIEFCLRPSPPPQICSNFEDGATPQWDDVTIRAALHLFLSILPLDHSLIHNLAAVYAKASNDIKRVTLRAIESAIKGMGGSSEHLLKMIENCPDGADTLVARIVHLLTERNAPTQELVDRVSTLYEQGRTDVRSLIPVLNGLDKEQILQILPKFVLNAVNQKSVRNVFAKLLLSKDIKTGQHPMTASELLVAMHRIRVSSPDESALLMQNIELLLSQLTAAKDSIASAIDVLLDDETFPVMLFNTVARAHEAYPALSGFISNVIHIIVQKRPWSKDRTIWPYFVHCAISTAPHSFLALLTSLSKEDFVDFVKEAGQDGKRIVSALKDYIPTLSAHQQKKIDRGVRDVIITCELTAAKDSIASAIDVLLDDETFPVMLFNTVARAHEAYPALSGFISNVIHIIVQKRPWSKDRTIWPYFVHCAISTAPHSFLALLTSLSKEDFVDFVKEAGQDGKRIVSALKDYIPTLSAHQQKKIDRGVRDVIITCENALGYKSVVKGETR</sequence>
<evidence type="ECO:0000259" key="5">
    <source>
        <dbReference type="Pfam" id="PF11935"/>
    </source>
</evidence>
<dbReference type="InterPro" id="IPR011989">
    <property type="entry name" value="ARM-like"/>
</dbReference>
<feature type="compositionally biased region" description="Polar residues" evidence="4">
    <location>
        <begin position="422"/>
        <end position="432"/>
    </location>
</feature>
<keyword evidence="3" id="KW-0539">Nucleus</keyword>
<keyword evidence="7" id="KW-1185">Reference proteome</keyword>
<dbReference type="GO" id="GO:0006397">
    <property type="term" value="P:mRNA processing"/>
    <property type="evidence" value="ECO:0007669"/>
    <property type="project" value="UniProtKB-KW"/>
</dbReference>
<evidence type="ECO:0000256" key="3">
    <source>
        <dbReference type="ARBA" id="ARBA00023242"/>
    </source>
</evidence>
<evidence type="ECO:0000256" key="4">
    <source>
        <dbReference type="SAM" id="MobiDB-lite"/>
    </source>
</evidence>
<dbReference type="Gene3D" id="1.25.10.10">
    <property type="entry name" value="Leucine-rich Repeat Variant"/>
    <property type="match status" value="1"/>
</dbReference>
<dbReference type="InterPro" id="IPR016024">
    <property type="entry name" value="ARM-type_fold"/>
</dbReference>
<proteinExistence type="predicted"/>
<feature type="region of interest" description="Disordered" evidence="4">
    <location>
        <begin position="1"/>
        <end position="20"/>
    </location>
</feature>
<reference evidence="8" key="1">
    <citation type="submission" date="2023-03" db="UniProtKB">
        <authorList>
            <consortium name="WormBaseParasite"/>
        </authorList>
    </citation>
    <scope>IDENTIFICATION</scope>
</reference>
<evidence type="ECO:0000256" key="1">
    <source>
        <dbReference type="ARBA" id="ARBA00004123"/>
    </source>
</evidence>
<accession>A0A9J2PRJ2</accession>
<dbReference type="SUPFAM" id="SSF48371">
    <property type="entry name" value="ARM repeat"/>
    <property type="match status" value="1"/>
</dbReference>
<feature type="compositionally biased region" description="Acidic residues" evidence="4">
    <location>
        <begin position="409"/>
        <end position="420"/>
    </location>
</feature>
<feature type="compositionally biased region" description="Basic and acidic residues" evidence="4">
    <location>
        <begin position="1"/>
        <end position="13"/>
    </location>
</feature>
<dbReference type="Pfam" id="PF12295">
    <property type="entry name" value="Symplekin_C"/>
    <property type="match status" value="2"/>
</dbReference>
<evidence type="ECO:0000259" key="6">
    <source>
        <dbReference type="Pfam" id="PF12295"/>
    </source>
</evidence>
<feature type="domain" description="Symplekin C-terminal" evidence="6">
    <location>
        <begin position="929"/>
        <end position="1110"/>
    </location>
</feature>
<feature type="domain" description="Symplekin/Pta1 N-terminal" evidence="5">
    <location>
        <begin position="158"/>
        <end position="373"/>
    </location>
</feature>
<dbReference type="GO" id="GO:0005847">
    <property type="term" value="C:mRNA cleavage and polyadenylation specificity factor complex"/>
    <property type="evidence" value="ECO:0007669"/>
    <property type="project" value="TreeGrafter"/>
</dbReference>
<dbReference type="PANTHER" id="PTHR15245">
    <property type="entry name" value="SYMPLEKIN-RELATED"/>
    <property type="match status" value="1"/>
</dbReference>
<dbReference type="InterPro" id="IPR032460">
    <property type="entry name" value="Symplekin/Pta1_N"/>
</dbReference>
<feature type="region of interest" description="Disordered" evidence="4">
    <location>
        <begin position="370"/>
        <end position="432"/>
    </location>
</feature>
<dbReference type="InterPro" id="IPR022075">
    <property type="entry name" value="Symplekin_C"/>
</dbReference>
<evidence type="ECO:0000313" key="8">
    <source>
        <dbReference type="WBParaSite" id="ALUE_0001210801-mRNA-1"/>
    </source>
</evidence>